<proteinExistence type="predicted"/>
<name>A0A4P7BKH0_9BURK</name>
<dbReference type="Proteomes" id="UP000619512">
    <property type="component" value="Unassembled WGS sequence"/>
</dbReference>
<dbReference type="AlphaFoldDB" id="A0A4P7BKH0"/>
<sequence>MQRPTKRLALILGMLAASALHVGTLAAAPSVKLLQVQARPDVADLACEPKAPAKRSPTAANPDPLEVPSDETVRALAEEPDAPTPPAQPPSSPEAGRILPGAGAQRIAIWGDSHLAAGFFTDELARQLKVPADNVANVLLPATMGRAGVRLPIRRACVSSHWKYELGYLGGDGARLPGPGLVNMVSQGAGATLAWDLRNERRVPRYERVRILYQQTGTPIVVGISVDGAAETEVTLDGAAGPAVLELAADQPVSRVNLRLVDGAMRFHGLDLQSARGGGNVMDVFGYPGATVASWKAAQLDYLSSWFGGRDYQLVLLEFGTNEGAARPFDIHGYRRMLEESVRNMRSVFPNAACVLIAPGDRGVLVPQSANRGRGAKAKGKKSRPAPRIDLFVYSRIHAAIGQAQREVAAAAGCGAWSMMEAMGGPGQAYAWARQRPPLMARDLIHFTVPGYQRFAQKFARDMGWSQAEEGHSQPR</sequence>
<feature type="domain" description="SGNH hydrolase-type esterase" evidence="3">
    <location>
        <begin position="274"/>
        <end position="454"/>
    </location>
</feature>
<dbReference type="InterPro" id="IPR013830">
    <property type="entry name" value="SGNH_hydro"/>
</dbReference>
<reference evidence="5 6" key="2">
    <citation type="submission" date="2019-03" db="EMBL/GenBank/DDBJ databases">
        <title>Draft Genome Sequences of Six Type Strains of the Genus Massilia.</title>
        <authorList>
            <person name="Miess H."/>
            <person name="Frediansyhah A."/>
            <person name="Gross H."/>
        </authorList>
    </citation>
    <scope>NUCLEOTIDE SEQUENCE [LARGE SCALE GENOMIC DNA]</scope>
    <source>
        <strain evidence="5 6">DSM 17505</strain>
    </source>
</reference>
<accession>A0A4P7BKH0</accession>
<organism evidence="4 7">
    <name type="scientific">Pseudoduganella plicata</name>
    <dbReference type="NCBI Taxonomy" id="321984"/>
    <lineage>
        <taxon>Bacteria</taxon>
        <taxon>Pseudomonadati</taxon>
        <taxon>Pseudomonadota</taxon>
        <taxon>Betaproteobacteria</taxon>
        <taxon>Burkholderiales</taxon>
        <taxon>Oxalobacteraceae</taxon>
        <taxon>Telluria group</taxon>
        <taxon>Pseudoduganella</taxon>
    </lineage>
</organism>
<evidence type="ECO:0000313" key="4">
    <source>
        <dbReference type="EMBL" id="GGY86076.1"/>
    </source>
</evidence>
<evidence type="ECO:0000313" key="5">
    <source>
        <dbReference type="EMBL" id="QBQ38960.1"/>
    </source>
</evidence>
<dbReference type="Gene3D" id="3.40.50.1110">
    <property type="entry name" value="SGNH hydrolase"/>
    <property type="match status" value="1"/>
</dbReference>
<evidence type="ECO:0000313" key="7">
    <source>
        <dbReference type="Proteomes" id="UP000619512"/>
    </source>
</evidence>
<dbReference type="GO" id="GO:0016788">
    <property type="term" value="F:hydrolase activity, acting on ester bonds"/>
    <property type="evidence" value="ECO:0007669"/>
    <property type="project" value="UniProtKB-ARBA"/>
</dbReference>
<dbReference type="Pfam" id="PF13472">
    <property type="entry name" value="Lipase_GDSL_2"/>
    <property type="match status" value="1"/>
</dbReference>
<dbReference type="RefSeq" id="WP_134387655.1">
    <property type="nucleotide sequence ID" value="NZ_BMWW01000003.1"/>
</dbReference>
<dbReference type="EMBL" id="BMWW01000003">
    <property type="protein sequence ID" value="GGY86076.1"/>
    <property type="molecule type" value="Genomic_DNA"/>
</dbReference>
<feature type="region of interest" description="Disordered" evidence="1">
    <location>
        <begin position="78"/>
        <end position="98"/>
    </location>
</feature>
<dbReference type="Proteomes" id="UP000294359">
    <property type="component" value="Chromosome"/>
</dbReference>
<evidence type="ECO:0000256" key="2">
    <source>
        <dbReference type="SAM" id="SignalP"/>
    </source>
</evidence>
<evidence type="ECO:0000256" key="1">
    <source>
        <dbReference type="SAM" id="MobiDB-lite"/>
    </source>
</evidence>
<dbReference type="InterPro" id="IPR036514">
    <property type="entry name" value="SGNH_hydro_sf"/>
</dbReference>
<protein>
    <recommendedName>
        <fullName evidence="3">SGNH hydrolase-type esterase domain-containing protein</fullName>
    </recommendedName>
</protein>
<reference evidence="4" key="3">
    <citation type="submission" date="2022-12" db="EMBL/GenBank/DDBJ databases">
        <authorList>
            <person name="Sun Q."/>
            <person name="Kim S."/>
        </authorList>
    </citation>
    <scope>NUCLEOTIDE SEQUENCE</scope>
    <source>
        <strain evidence="4">KCTC 12344</strain>
    </source>
</reference>
<dbReference type="Gene3D" id="2.60.120.1360">
    <property type="match status" value="1"/>
</dbReference>
<dbReference type="EMBL" id="CP038026">
    <property type="protein sequence ID" value="QBQ38960.1"/>
    <property type="molecule type" value="Genomic_DNA"/>
</dbReference>
<dbReference type="SUPFAM" id="SSF52266">
    <property type="entry name" value="SGNH hydrolase"/>
    <property type="match status" value="1"/>
</dbReference>
<gene>
    <name evidence="5" type="ORF">E1742_24515</name>
    <name evidence="4" type="ORF">GCM10007388_19020</name>
</gene>
<dbReference type="OrthoDB" id="7985403at2"/>
<feature type="chain" id="PRO_5043444949" description="SGNH hydrolase-type esterase domain-containing protein" evidence="2">
    <location>
        <begin position="28"/>
        <end position="476"/>
    </location>
</feature>
<evidence type="ECO:0000313" key="6">
    <source>
        <dbReference type="Proteomes" id="UP000294359"/>
    </source>
</evidence>
<reference evidence="4" key="1">
    <citation type="journal article" date="2014" name="Int. J. Syst. Evol. Microbiol.">
        <title>Complete genome sequence of Corynebacterium casei LMG S-19264T (=DSM 44701T), isolated from a smear-ripened cheese.</title>
        <authorList>
            <consortium name="US DOE Joint Genome Institute (JGI-PGF)"/>
            <person name="Walter F."/>
            <person name="Albersmeier A."/>
            <person name="Kalinowski J."/>
            <person name="Ruckert C."/>
        </authorList>
    </citation>
    <scope>NUCLEOTIDE SEQUENCE</scope>
    <source>
        <strain evidence="4">KCTC 12344</strain>
    </source>
</reference>
<keyword evidence="6" id="KW-1185">Reference proteome</keyword>
<feature type="signal peptide" evidence="2">
    <location>
        <begin position="1"/>
        <end position="27"/>
    </location>
</feature>
<keyword evidence="2" id="KW-0732">Signal</keyword>
<feature type="compositionally biased region" description="Pro residues" evidence="1">
    <location>
        <begin position="82"/>
        <end position="92"/>
    </location>
</feature>
<evidence type="ECO:0000259" key="3">
    <source>
        <dbReference type="Pfam" id="PF13472"/>
    </source>
</evidence>